<accession>A0A6M3M0F8</accession>
<reference evidence="1" key="1">
    <citation type="submission" date="2020-03" db="EMBL/GenBank/DDBJ databases">
        <title>The deep terrestrial virosphere.</title>
        <authorList>
            <person name="Holmfeldt K."/>
            <person name="Nilsson E."/>
            <person name="Simone D."/>
            <person name="Lopez-Fernandez M."/>
            <person name="Wu X."/>
            <person name="de Brujin I."/>
            <person name="Lundin D."/>
            <person name="Andersson A."/>
            <person name="Bertilsson S."/>
            <person name="Dopson M."/>
        </authorList>
    </citation>
    <scope>NUCLEOTIDE SEQUENCE</scope>
    <source>
        <strain evidence="1">MM171A01738</strain>
    </source>
</reference>
<organism evidence="1">
    <name type="scientific">viral metagenome</name>
    <dbReference type="NCBI Taxonomy" id="1070528"/>
    <lineage>
        <taxon>unclassified sequences</taxon>
        <taxon>metagenomes</taxon>
        <taxon>organismal metagenomes</taxon>
    </lineage>
</organism>
<protein>
    <submittedName>
        <fullName evidence="1">Uncharacterized protein</fullName>
    </submittedName>
</protein>
<proteinExistence type="predicted"/>
<dbReference type="EMBL" id="MT143586">
    <property type="protein sequence ID" value="QJA98505.1"/>
    <property type="molecule type" value="Genomic_DNA"/>
</dbReference>
<evidence type="ECO:0000313" key="1">
    <source>
        <dbReference type="EMBL" id="QJA98505.1"/>
    </source>
</evidence>
<gene>
    <name evidence="1" type="ORF">MM171A01738_0005</name>
</gene>
<sequence>MAALGRQVEIDILKVLSGFIPRNQSEITKAIGKSNKKSTDRVQIHRAIRRTAKYYARSMPRMEDSGKLWVLRKELETIGQIVTDYPELFSHFQSHDIVLGMLIDKHVNQVCTDEWLSDVQELDFKSRLMKSATFFRLYLFEHPAELLKIIETLFSITERGQEFERLNRGEIEEKPKPPPDLIEKYGFAAYKPSFNDMLDVTFSTCVGADILYHKECKAGIELIKNIKTPTGQ</sequence>
<dbReference type="AlphaFoldDB" id="A0A6M3M0F8"/>
<name>A0A6M3M0F8_9ZZZZ</name>